<dbReference type="PRINTS" id="PR00080">
    <property type="entry name" value="SDRFAMILY"/>
</dbReference>
<dbReference type="RefSeq" id="WP_073075959.1">
    <property type="nucleotide sequence ID" value="NZ_FQXV01000001.1"/>
</dbReference>
<name>A0A1M5U8R2_9FIRM</name>
<dbReference type="GO" id="GO:0016491">
    <property type="term" value="F:oxidoreductase activity"/>
    <property type="evidence" value="ECO:0007669"/>
    <property type="project" value="UniProtKB-KW"/>
</dbReference>
<dbReference type="EMBL" id="FQXV01000001">
    <property type="protein sequence ID" value="SHH59339.1"/>
    <property type="molecule type" value="Genomic_DNA"/>
</dbReference>
<dbReference type="InterPro" id="IPR002347">
    <property type="entry name" value="SDR_fam"/>
</dbReference>
<evidence type="ECO:0000256" key="1">
    <source>
        <dbReference type="ARBA" id="ARBA00006484"/>
    </source>
</evidence>
<keyword evidence="2" id="KW-0560">Oxidoreductase</keyword>
<dbReference type="STRING" id="1123282.SAMN02745823_00406"/>
<proteinExistence type="inferred from homology"/>
<dbReference type="FunFam" id="3.40.50.720:FF:000084">
    <property type="entry name" value="Short-chain dehydrogenase reductase"/>
    <property type="match status" value="1"/>
</dbReference>
<dbReference type="OrthoDB" id="9803333at2"/>
<gene>
    <name evidence="3" type="ORF">SAMN02745823_00406</name>
</gene>
<reference evidence="3 4" key="1">
    <citation type="submission" date="2016-11" db="EMBL/GenBank/DDBJ databases">
        <authorList>
            <person name="Jaros S."/>
            <person name="Januszkiewicz K."/>
            <person name="Wedrychowicz H."/>
        </authorList>
    </citation>
    <scope>NUCLEOTIDE SEQUENCE [LARGE SCALE GENOMIC DNA]</scope>
    <source>
        <strain evidence="3 4">DSM 10068</strain>
    </source>
</reference>
<dbReference type="PANTHER" id="PTHR43639:SF1">
    <property type="entry name" value="SHORT-CHAIN DEHYDROGENASE_REDUCTASE FAMILY PROTEIN"/>
    <property type="match status" value="1"/>
</dbReference>
<comment type="similarity">
    <text evidence="1">Belongs to the short-chain dehydrogenases/reductases (SDR) family.</text>
</comment>
<evidence type="ECO:0000313" key="3">
    <source>
        <dbReference type="EMBL" id="SHH59339.1"/>
    </source>
</evidence>
<accession>A0A1M5U8R2</accession>
<sequence length="240" mass="26173">MNKKVILITGGSKGLGAEFVKALLSSEDNAVYFTYSDKSAEFQPSGNVTPILCDQKNEAEIIDCVAQIVNAQGRIDVLVNNACSGFKPCDFLDTDWNMFQDIIDVNVKGAYLFTREAARSMKQQGNGRIINIVSSYVVNVPPEKLSFYITAKYALAGLSKATAVELGKYGVTVNMISPGLMATQLTNYLPARYLEAYKQKHPMKRMTTTADVAEVLKFLISDGAQFLNGVNIPVNGGEAF</sequence>
<dbReference type="Proteomes" id="UP000183995">
    <property type="component" value="Unassembled WGS sequence"/>
</dbReference>
<keyword evidence="4" id="KW-1185">Reference proteome</keyword>
<dbReference type="AlphaFoldDB" id="A0A1M5U8R2"/>
<dbReference type="Gene3D" id="3.40.50.720">
    <property type="entry name" value="NAD(P)-binding Rossmann-like Domain"/>
    <property type="match status" value="1"/>
</dbReference>
<dbReference type="CDD" id="cd05233">
    <property type="entry name" value="SDR_c"/>
    <property type="match status" value="1"/>
</dbReference>
<dbReference type="PANTHER" id="PTHR43639">
    <property type="entry name" value="OXIDOREDUCTASE, SHORT-CHAIN DEHYDROGENASE/REDUCTASE FAMILY (AFU_ORTHOLOGUE AFUA_5G02870)"/>
    <property type="match status" value="1"/>
</dbReference>
<evidence type="ECO:0000256" key="2">
    <source>
        <dbReference type="ARBA" id="ARBA00023002"/>
    </source>
</evidence>
<dbReference type="InterPro" id="IPR036291">
    <property type="entry name" value="NAD(P)-bd_dom_sf"/>
</dbReference>
<organism evidence="3 4">
    <name type="scientific">Sporobacter termitidis DSM 10068</name>
    <dbReference type="NCBI Taxonomy" id="1123282"/>
    <lineage>
        <taxon>Bacteria</taxon>
        <taxon>Bacillati</taxon>
        <taxon>Bacillota</taxon>
        <taxon>Clostridia</taxon>
        <taxon>Eubacteriales</taxon>
        <taxon>Oscillospiraceae</taxon>
        <taxon>Sporobacter</taxon>
    </lineage>
</organism>
<dbReference type="PRINTS" id="PR00081">
    <property type="entry name" value="GDHRDH"/>
</dbReference>
<dbReference type="GO" id="GO:0008206">
    <property type="term" value="P:bile acid metabolic process"/>
    <property type="evidence" value="ECO:0007669"/>
    <property type="project" value="UniProtKB-ARBA"/>
</dbReference>
<protein>
    <submittedName>
        <fullName evidence="3">3-oxoacyl-[acyl-carrier protein] reductase</fullName>
    </submittedName>
</protein>
<dbReference type="Pfam" id="PF13561">
    <property type="entry name" value="adh_short_C2"/>
    <property type="match status" value="1"/>
</dbReference>
<evidence type="ECO:0000313" key="4">
    <source>
        <dbReference type="Proteomes" id="UP000183995"/>
    </source>
</evidence>
<dbReference type="SUPFAM" id="SSF51735">
    <property type="entry name" value="NAD(P)-binding Rossmann-fold domains"/>
    <property type="match status" value="1"/>
</dbReference>